<sequence>MMKYNSKKRSYCFHNLKVTEYPLSEDKKDLFHNFMLESEQYDYIKKRMKCSDLQDEGKYNKNIFCKLKDFYKNNDSNNFCNKSYLTNVCIKKKHDISKVIEEKVITEENKIKNNIYTGKFCPLLKCYITDEDLMSVNKNKLRDKEIESGMIHEKIYSKSENNSKTKYGVKRTYSEYTKRYSCDTKNCNEHTATKNLNNKNEYECLQEKTLQTKRKDSELEKTVIGNVNVTTARIHCHKFRNEGGIRLTEECNEMKRNENNIYSENREVKESVKKNKKNEQSVKKQNKRDEVHYKQEVYTINDNLKNKSKENELTHVFLENDLNCSPILLDNIYEGKSAEKNKEKLNEEIRKFRGKVNIQIRCNTTPGDEYMINNDVLYPYYSNSLMIEDERNDDKISTLSKSLSNKNKLYEEMREKLISSNSTKINLNDKLKERIINKCSEYSSNEKLSFSPINKKVILYDKDMFSLNGDKNNSSCNSKCTIKYIDLINSNGSNIKNNIIEKKKKIKSIHNEILNLIKEDKEVNKGKNIDEENGDFSNGYLIYNRDGADKEVGKEAVNQMDGMHENYNEECKSRYIKQIHGCNNKIYGEGNDVNDPVVYNKNKLHYKIDDVEGKKKENNITTNNGYPFENFSSSVMLEPSKEDELFRKYIGQNRNNNKIGIMDNENDKKVETEVIGEKKEYIIKNKVPLRNNFLKNIKLIYEKENKILEINIKCFEKYSYFKIILNTYSTNNLINMNEHHVNFALSKVLFSNDIINRINKINFKKIMKALDFYGYLYDNIFLKNLCNKITINKWLSNKKFFHTIFTNCFLKIGIFYDLVYQYLYMDPIFINFLFSKNGGSFVKSFFLYNKIKAMKLMNKVIIDLKNISPSTDSVVNFLCGFFSHPKDQDLSEKDIIERQERSERIGKNITRKYVTKSGIEANRHLKNNCMNAMSSECSLNKTSIVLERKLKKNTCSKKKKKKNSYVYIKNEKYKKSLLRNILNKIWLNTDLYIKEKMYYDKNFTVKKKMNKSKVKNSKNVNNYLYDIHNSTSETSACSFLTDEEGLYYNFNKSDEINFKINERMNETYHQCVYNQQIDENNEYSAQDYYVNSHEENTEILINNTANNNGPRVKNIAKTFHSLECIPNISFDLYYQDCNYSQRSDSILSLCFKEEDICNNDKYINDISFLGIRISSKENKINYFNCFDVNLKVSIKKHLLSNINYNISKDDENISAFFPVWPYNPDYFGYKIAKNIKKEFNEIKRNILQEGEEEKKNSLEIIINKMNNNKMEKYDESTHFVLRENQTENNFFDFNKSRNNIHYNEKNITVKNDNADWNKNRNIDELKLKDCYFILSVKIYPIRTLALYTLYNSLYKDNNIKFVEFYSKSINNEIKEWLLLFLLPNFINKCIHKVTYPLKLTKNIFSESNEFYEDFFSNEYLKINDIEKIIIYTKNNSDEEIEICPFSFCYIWLKSTKYKIDRWISSKINEEVHINYLKITSFGKICLNENEKKKKCPINYHEEIYTYKNDEKYDEDVLDIDNNLLKIKNNSFNILKEINIYYGEKEKKNSIKRLRENRIWIEKKSNTITTNIKNEIKYMDILICGDKNSGKTTFLNCISCVDKLNYNYKIDDKDTSTSRYRNSDSTKRNAIDSFDSLLKNKPEIRENKEEKKIIWNYNKLELLSYIPILFSKLTNRNYDELKTKFKKIFLDTDICEASIFVTKDDLDFINYEFNIGSKISTDDFSYLKINFCEYGEDLFRKIRGYYELLRYCDKQHKREKVVEGEKRRKHLNGSIKNISLMCNEEKNIVETSFQSRTISIIEDALLRIKETKFINYFVNLKRSFFLIKSSLHIYNILMEKTFKKRCKRDIMKKGKLRVHINAYVNKLLRNNSNVWNYKITLQKYNLCNNFFKKKKNIFITINEEHLLNTFEYLNIIKDLNNYDKKEVLFVASRSYDFEKLSKRYHIFFNLNYNLRIFNKLLLLNQGGNNTDKEKSKCIIRLEAIYYLMKKCVNKYWKVHKKSRNKIYNRHKDIIFKYYSKRRLNNECKNYTAGRWNNEENYSCCKYKGNKKGVINRGCQNTHKECRNDHSYNGVNTTKCNVKGNFSFLLEERSEVANFFKAFYDEYIYKNKNRLYAKNLVRENFDICFLFIKFCFYYHQHLQVNNKNKTVNKLNIYKFIYLKQIEIVKKSPYVLYHNICVPSCVYAFINLLKMNYQSYPFQPLKEYKIFSLLRFIFYGVIYYKLKKKSCDFYDTSNARVNHICYFSRSVIVNSLVDLFERRRCEKKRIYKVMNAREINMGEINVREMNKREVKDTIDGVRNVRKGKNKSSSLIFPFREKYRKNRKILRDIINSVDTIIHPFIIINNIKENWLYFKNYMIRSNMCSYFNGSTYRYPNTSFEIVLNFDLHEIAEEPFLQLWGKNQLEKKYTIYFKPICSTLFENKIGKKKFLHFPFTHRLLKYFNDNIPLKKEGEGDYRYLLYTLCNAFLKLLKSFLICYYKNEKINCKVNVINIFILLNYASDIYYLMAYGEKNIFVSKEKDFILTNNLLHCKNTERKKKKKKY</sequence>
<dbReference type="Proteomes" id="UP001056978">
    <property type="component" value="Chromosome 11"/>
</dbReference>
<gene>
    <name evidence="1" type="ORF">MKS88_003566</name>
</gene>
<dbReference type="EMBL" id="CM043779">
    <property type="protein sequence ID" value="KAI4837097.1"/>
    <property type="molecule type" value="Genomic_DNA"/>
</dbReference>
<protein>
    <submittedName>
        <fullName evidence="1">Uncharacterized protein</fullName>
    </submittedName>
</protein>
<name>A0ACB9Y8A4_PLABR</name>
<evidence type="ECO:0000313" key="1">
    <source>
        <dbReference type="EMBL" id="KAI4837097.1"/>
    </source>
</evidence>
<evidence type="ECO:0000313" key="2">
    <source>
        <dbReference type="Proteomes" id="UP001056978"/>
    </source>
</evidence>
<organism evidence="1 2">
    <name type="scientific">Plasmodium brasilianum</name>
    <dbReference type="NCBI Taxonomy" id="5824"/>
    <lineage>
        <taxon>Eukaryota</taxon>
        <taxon>Sar</taxon>
        <taxon>Alveolata</taxon>
        <taxon>Apicomplexa</taxon>
        <taxon>Aconoidasida</taxon>
        <taxon>Haemosporida</taxon>
        <taxon>Plasmodiidae</taxon>
        <taxon>Plasmodium</taxon>
        <taxon>Plasmodium (Plasmodium)</taxon>
    </lineage>
</organism>
<accession>A0ACB9Y8A4</accession>
<keyword evidence="2" id="KW-1185">Reference proteome</keyword>
<comment type="caution">
    <text evidence="1">The sequence shown here is derived from an EMBL/GenBank/DDBJ whole genome shotgun (WGS) entry which is preliminary data.</text>
</comment>
<reference evidence="1" key="1">
    <citation type="submission" date="2022-06" db="EMBL/GenBank/DDBJ databases">
        <title>The First Complete Genome of the Simian Malaria Parasite Plasmodium brasilianum.</title>
        <authorList>
            <person name="Bajic M."/>
            <person name="Ravishankar S."/>
        </authorList>
    </citation>
    <scope>NUCLEOTIDE SEQUENCE</scope>
    <source>
        <strain evidence="1">Bolivian I</strain>
    </source>
</reference>
<proteinExistence type="predicted"/>